<evidence type="ECO:0000259" key="3">
    <source>
        <dbReference type="PROSITE" id="PS50003"/>
    </source>
</evidence>
<accession>A0A1E4STI9</accession>
<evidence type="ECO:0000259" key="4">
    <source>
        <dbReference type="PROSITE" id="PS50190"/>
    </source>
</evidence>
<evidence type="ECO:0000313" key="5">
    <source>
        <dbReference type="EMBL" id="ODV82819.1"/>
    </source>
</evidence>
<feature type="compositionally biased region" description="Low complexity" evidence="2">
    <location>
        <begin position="353"/>
        <end position="370"/>
    </location>
</feature>
<feature type="compositionally biased region" description="Polar residues" evidence="2">
    <location>
        <begin position="242"/>
        <end position="254"/>
    </location>
</feature>
<feature type="compositionally biased region" description="Basic and acidic residues" evidence="2">
    <location>
        <begin position="128"/>
        <end position="142"/>
    </location>
</feature>
<feature type="domain" description="PH" evidence="3">
    <location>
        <begin position="729"/>
        <end position="907"/>
    </location>
</feature>
<dbReference type="GO" id="GO:0005085">
    <property type="term" value="F:guanyl-nucleotide exchange factor activity"/>
    <property type="evidence" value="ECO:0007669"/>
    <property type="project" value="InterPro"/>
</dbReference>
<feature type="domain" description="SEC7" evidence="4">
    <location>
        <begin position="339"/>
        <end position="551"/>
    </location>
</feature>
<evidence type="ECO:0000313" key="6">
    <source>
        <dbReference type="Proteomes" id="UP000094801"/>
    </source>
</evidence>
<feature type="region of interest" description="Disordered" evidence="2">
    <location>
        <begin position="1023"/>
        <end position="1079"/>
    </location>
</feature>
<feature type="region of interest" description="Disordered" evidence="2">
    <location>
        <begin position="347"/>
        <end position="390"/>
    </location>
</feature>
<keyword evidence="6" id="KW-1185">Reference proteome</keyword>
<dbReference type="PANTHER" id="PTHR10663">
    <property type="entry name" value="GUANYL-NUCLEOTIDE EXCHANGE FACTOR"/>
    <property type="match status" value="1"/>
</dbReference>
<name>A0A1E4STI9_9ASCO</name>
<dbReference type="SMART" id="SM00233">
    <property type="entry name" value="PH"/>
    <property type="match status" value="1"/>
</dbReference>
<dbReference type="STRING" id="983967.A0A1E4STI9"/>
<dbReference type="Gene3D" id="2.30.29.30">
    <property type="entry name" value="Pleckstrin-homology domain (PH domain)/Phosphotyrosine-binding domain (PTB)"/>
    <property type="match status" value="1"/>
</dbReference>
<gene>
    <name evidence="5" type="ORF">CANARDRAFT_25584</name>
</gene>
<organism evidence="5 6">
    <name type="scientific">[Candida] arabinofermentans NRRL YB-2248</name>
    <dbReference type="NCBI Taxonomy" id="983967"/>
    <lineage>
        <taxon>Eukaryota</taxon>
        <taxon>Fungi</taxon>
        <taxon>Dikarya</taxon>
        <taxon>Ascomycota</taxon>
        <taxon>Saccharomycotina</taxon>
        <taxon>Pichiomycetes</taxon>
        <taxon>Pichiales</taxon>
        <taxon>Pichiaceae</taxon>
        <taxon>Ogataea</taxon>
        <taxon>Ogataea/Candida clade</taxon>
    </lineage>
</organism>
<dbReference type="PROSITE" id="PS50190">
    <property type="entry name" value="SEC7"/>
    <property type="match status" value="1"/>
</dbReference>
<dbReference type="InterPro" id="IPR035999">
    <property type="entry name" value="Sec7_dom_sf"/>
</dbReference>
<dbReference type="Gene3D" id="1.10.1000.11">
    <property type="entry name" value="Arf Nucleotide-binding Site Opener,domain 2"/>
    <property type="match status" value="1"/>
</dbReference>
<feature type="region of interest" description="Disordered" evidence="2">
    <location>
        <begin position="823"/>
        <end position="864"/>
    </location>
</feature>
<evidence type="ECO:0000256" key="1">
    <source>
        <dbReference type="SAM" id="Coils"/>
    </source>
</evidence>
<feature type="compositionally biased region" description="Low complexity" evidence="2">
    <location>
        <begin position="21"/>
        <end position="36"/>
    </location>
</feature>
<dbReference type="PROSITE" id="PS50003">
    <property type="entry name" value="PH_DOMAIN"/>
    <property type="match status" value="1"/>
</dbReference>
<proteinExistence type="predicted"/>
<dbReference type="SUPFAM" id="SSF50729">
    <property type="entry name" value="PH domain-like"/>
    <property type="match status" value="1"/>
</dbReference>
<dbReference type="SUPFAM" id="SSF48425">
    <property type="entry name" value="Sec7 domain"/>
    <property type="match status" value="1"/>
</dbReference>
<feature type="compositionally biased region" description="Acidic residues" evidence="2">
    <location>
        <begin position="1026"/>
        <end position="1057"/>
    </location>
</feature>
<feature type="compositionally biased region" description="Basic and acidic residues" evidence="2">
    <location>
        <begin position="371"/>
        <end position="390"/>
    </location>
</feature>
<feature type="compositionally biased region" description="Polar residues" evidence="2">
    <location>
        <begin position="203"/>
        <end position="223"/>
    </location>
</feature>
<dbReference type="AlphaFoldDB" id="A0A1E4STI9"/>
<dbReference type="OrthoDB" id="430364at2759"/>
<sequence>MPTSDLRYNGTAVTIEMNNRAVNTNGNANGNANGRPARQHKNSPFGSWESLKSKIKTPPLSKHASRIRIKRDDKYTRTTPPLASPIERTIIEQHQPQLVLQKDGEDDSDNDSDNDNDNDDENDDDNDNEKLDDPIDRHRRVESISSSLSSEKGSITRSLSRIKQRTKSLLSLDPSSSNSMKSNELLSSDNRPPPLIIKRTYNHYPNHQPSQPNSPAAVQFTLSDDTDENLPISPRKSKTAPLINQLTPDSSLQAAATDRQVYKRSLSYNDKDESEPSETTNATPKPSIVIIEPHKATLSRQRSKTLNALDNPLDQLTGGMGSGGIFTNGSNGNGSVLNSITNFMKNRRSISGPSSTTTLKPTTTYNNLTTKEPDIKRKQQDILKPKPEQESPDEYLDKLLKLYPVTSIASIVSLNDSQSLRLCFREYLNRYFNFKDEPMDVSLRKFLMLNELPKESQQIDRVIYEFAKHYCDQNPGIGSTIDSCYIVTFSLIMLHTDRFNPNNKRKMTKMEFLENLLVTLEQNEETTNRTELSKLISKEILECYFDNIVHIPFVTIPPEQSDEVLESFNDPSKLLPYPTNSMVTQLQSSTSMPSSASPLIVRKRSSTFLWNSLPVDPYDYIIKQNINDLKMNLEFNEFNPFVGFNSNSYSQLNNEPKLTTQDWIEQQIQQVYDPLDLRTYHNLKKSLTGSHCSAILKIRKSKGGFLINNNKTEVIPYGSTVDPDYLITRIFKIGMISKQENKVLSTTKPWKRYFCILTSSGLFFYKNLSYFKMVYTTNSKSEKIIILEETVTNSLLESFEPTMIIPNGSFAIRMSRNLEMDMERDKDTGGSSSNQRRSQSSGEEEEELEAGVGNDSPSSLLQNKKQQQKQLTSCTFYIYARNSKDVYMVANAYELSSWITSINYLSTLDPLTISIKPLDLGNLTELDTYGEVLNLRTSTTIEKITSLKHHIDAGFSDLKEYLVAIKRLKLLTPFNTKTKDSLIVSSKLLNVKIEWLWFEQSRNCMMLELLKVHLSEEENMTRDEVVGDDGSDNVSTDDDDDANTTLDDVDETLNDADDLSRIDEDATLQTNDSESDFSSDIDEEYVSALNFSIAD</sequence>
<keyword evidence="1" id="KW-0175">Coiled coil</keyword>
<evidence type="ECO:0000256" key="2">
    <source>
        <dbReference type="SAM" id="MobiDB-lite"/>
    </source>
</evidence>
<dbReference type="Proteomes" id="UP000094801">
    <property type="component" value="Unassembled WGS sequence"/>
</dbReference>
<dbReference type="PANTHER" id="PTHR10663:SF405">
    <property type="entry name" value="ARF GUANINE NUCLEOTIDE EXCHANGE FACTOR SYT1"/>
    <property type="match status" value="1"/>
</dbReference>
<dbReference type="InterPro" id="IPR023394">
    <property type="entry name" value="Sec7_C_sf"/>
</dbReference>
<feature type="compositionally biased region" description="Low complexity" evidence="2">
    <location>
        <begin position="143"/>
        <end position="153"/>
    </location>
</feature>
<dbReference type="InterPro" id="IPR001849">
    <property type="entry name" value="PH_domain"/>
</dbReference>
<feature type="coiled-coil region" evidence="1">
    <location>
        <begin position="503"/>
        <end position="530"/>
    </location>
</feature>
<feature type="compositionally biased region" description="Low complexity" evidence="2">
    <location>
        <begin position="830"/>
        <end position="841"/>
    </location>
</feature>
<dbReference type="SMART" id="SM00222">
    <property type="entry name" value="Sec7"/>
    <property type="match status" value="1"/>
</dbReference>
<dbReference type="EMBL" id="KV453873">
    <property type="protein sequence ID" value="ODV82819.1"/>
    <property type="molecule type" value="Genomic_DNA"/>
</dbReference>
<feature type="region of interest" description="Disordered" evidence="2">
    <location>
        <begin position="21"/>
        <end position="287"/>
    </location>
</feature>
<dbReference type="InterPro" id="IPR000904">
    <property type="entry name" value="Sec7_dom"/>
</dbReference>
<dbReference type="InterPro" id="IPR011993">
    <property type="entry name" value="PH-like_dom_sf"/>
</dbReference>
<feature type="compositionally biased region" description="Low complexity" evidence="2">
    <location>
        <begin position="168"/>
        <end position="188"/>
    </location>
</feature>
<reference evidence="6" key="1">
    <citation type="submission" date="2016-04" db="EMBL/GenBank/DDBJ databases">
        <title>Comparative genomics of biotechnologically important yeasts.</title>
        <authorList>
            <consortium name="DOE Joint Genome Institute"/>
            <person name="Riley R."/>
            <person name="Haridas S."/>
            <person name="Wolfe K.H."/>
            <person name="Lopes M.R."/>
            <person name="Hittinger C.T."/>
            <person name="Goker M."/>
            <person name="Salamov A."/>
            <person name="Wisecaver J."/>
            <person name="Long T.M."/>
            <person name="Aerts A.L."/>
            <person name="Barry K."/>
            <person name="Choi C."/>
            <person name="Clum A."/>
            <person name="Coughlan A.Y."/>
            <person name="Deshpande S."/>
            <person name="Douglass A.P."/>
            <person name="Hanson S.J."/>
            <person name="Klenk H.-P."/>
            <person name="Labutti K."/>
            <person name="Lapidus A."/>
            <person name="Lindquist E."/>
            <person name="Lipzen A."/>
            <person name="Meier-Kolthoff J.P."/>
            <person name="Ohm R.A."/>
            <person name="Otillar R.P."/>
            <person name="Pangilinan J."/>
            <person name="Peng Y."/>
            <person name="Rokas A."/>
            <person name="Rosa C.A."/>
            <person name="Scheuner C."/>
            <person name="Sibirny A.A."/>
            <person name="Slot J.C."/>
            <person name="Stielow J.B."/>
            <person name="Sun H."/>
            <person name="Kurtzman C.P."/>
            <person name="Blackwell M."/>
            <person name="Grigoriev I.V."/>
            <person name="Jeffries T.W."/>
        </authorList>
    </citation>
    <scope>NUCLEOTIDE SEQUENCE [LARGE SCALE GENOMIC DNA]</scope>
    <source>
        <strain evidence="6">NRRL YB-2248</strain>
    </source>
</reference>
<dbReference type="Pfam" id="PF01369">
    <property type="entry name" value="Sec7"/>
    <property type="match status" value="1"/>
</dbReference>
<feature type="compositionally biased region" description="Acidic residues" evidence="2">
    <location>
        <begin position="104"/>
        <end position="127"/>
    </location>
</feature>
<protein>
    <recommendedName>
        <fullName evidence="7">SEC7 domain-containing protein</fullName>
    </recommendedName>
</protein>
<evidence type="ECO:0008006" key="7">
    <source>
        <dbReference type="Google" id="ProtNLM"/>
    </source>
</evidence>
<dbReference type="GO" id="GO:0032012">
    <property type="term" value="P:regulation of ARF protein signal transduction"/>
    <property type="evidence" value="ECO:0007669"/>
    <property type="project" value="InterPro"/>
</dbReference>